<gene>
    <name evidence="8" type="ORF">KP509_08G073400</name>
</gene>
<dbReference type="GO" id="GO:0046872">
    <property type="term" value="F:metal ion binding"/>
    <property type="evidence" value="ECO:0007669"/>
    <property type="project" value="UniProtKB-KW"/>
</dbReference>
<evidence type="ECO:0000313" key="8">
    <source>
        <dbReference type="EMBL" id="KAH7431922.1"/>
    </source>
</evidence>
<dbReference type="PANTHER" id="PTHR33059:SF84">
    <property type="entry name" value="FCS-LIKE ZINC FINGER 15"/>
    <property type="match status" value="1"/>
</dbReference>
<evidence type="ECO:0000256" key="4">
    <source>
        <dbReference type="ARBA" id="ARBA00022723"/>
    </source>
</evidence>
<dbReference type="OMA" id="THHIHRT"/>
<dbReference type="Proteomes" id="UP000825935">
    <property type="component" value="Chromosome 8"/>
</dbReference>
<evidence type="ECO:0000256" key="6">
    <source>
        <dbReference type="SAM" id="MobiDB-lite"/>
    </source>
</evidence>
<organism evidence="8 9">
    <name type="scientific">Ceratopteris richardii</name>
    <name type="common">Triangle waterfern</name>
    <dbReference type="NCBI Taxonomy" id="49495"/>
    <lineage>
        <taxon>Eukaryota</taxon>
        <taxon>Viridiplantae</taxon>
        <taxon>Streptophyta</taxon>
        <taxon>Embryophyta</taxon>
        <taxon>Tracheophyta</taxon>
        <taxon>Polypodiopsida</taxon>
        <taxon>Polypodiidae</taxon>
        <taxon>Polypodiales</taxon>
        <taxon>Pteridineae</taxon>
        <taxon>Pteridaceae</taxon>
        <taxon>Parkerioideae</taxon>
        <taxon>Ceratopteris</taxon>
    </lineage>
</organism>
<keyword evidence="9" id="KW-1185">Reference proteome</keyword>
<comment type="similarity">
    <text evidence="2">Belongs to the FLZ family.</text>
</comment>
<evidence type="ECO:0000256" key="1">
    <source>
        <dbReference type="ARBA" id="ARBA00004496"/>
    </source>
</evidence>
<evidence type="ECO:0000256" key="5">
    <source>
        <dbReference type="PROSITE-ProRule" id="PRU01131"/>
    </source>
</evidence>
<dbReference type="OrthoDB" id="1916924at2759"/>
<dbReference type="PROSITE" id="PS51795">
    <property type="entry name" value="ZF_FLZ"/>
    <property type="match status" value="1"/>
</dbReference>
<proteinExistence type="inferred from homology"/>
<dbReference type="InterPro" id="IPR007650">
    <property type="entry name" value="Zf-FLZ_dom"/>
</dbReference>
<dbReference type="AlphaFoldDB" id="A0A8T2U978"/>
<feature type="domain" description="FLZ-type" evidence="7">
    <location>
        <begin position="125"/>
        <end position="169"/>
    </location>
</feature>
<evidence type="ECO:0000256" key="3">
    <source>
        <dbReference type="ARBA" id="ARBA00022490"/>
    </source>
</evidence>
<keyword evidence="4" id="KW-0479">Metal-binding</keyword>
<sequence>MLGKRTHHIHRTSSMTQLRPPPSFRLGHPPASHNASRATPLDSKHSVLQEYSPALENGAMLNDASSTSSVTVDSHAMSVYLTGCTDTLLESSLGHHSFNYQPGTRPTAQKVTACALRSKQTASIAFMDACYLCKMPLGQGNDIFMYRGDAAFCSEECRQRQIAFDECQHSCSTSTSRASEKIIAIGTS</sequence>
<evidence type="ECO:0000313" key="9">
    <source>
        <dbReference type="Proteomes" id="UP000825935"/>
    </source>
</evidence>
<feature type="region of interest" description="Disordered" evidence="6">
    <location>
        <begin position="1"/>
        <end position="42"/>
    </location>
</feature>
<protein>
    <recommendedName>
        <fullName evidence="7">FLZ-type domain-containing protein</fullName>
    </recommendedName>
</protein>
<feature type="compositionally biased region" description="Basic residues" evidence="6">
    <location>
        <begin position="1"/>
        <end position="11"/>
    </location>
</feature>
<keyword evidence="3" id="KW-0963">Cytoplasm</keyword>
<comment type="subcellular location">
    <subcellularLocation>
        <location evidence="1">Cytoplasm</location>
    </subcellularLocation>
</comment>
<evidence type="ECO:0000259" key="7">
    <source>
        <dbReference type="PROSITE" id="PS51795"/>
    </source>
</evidence>
<accession>A0A8T2U978</accession>
<feature type="zinc finger region" description="FLZ-type" evidence="5">
    <location>
        <begin position="125"/>
        <end position="169"/>
    </location>
</feature>
<dbReference type="GO" id="GO:0005737">
    <property type="term" value="C:cytoplasm"/>
    <property type="evidence" value="ECO:0007669"/>
    <property type="project" value="UniProtKB-SubCell"/>
</dbReference>
<reference evidence="8" key="1">
    <citation type="submission" date="2021-08" db="EMBL/GenBank/DDBJ databases">
        <title>WGS assembly of Ceratopteris richardii.</title>
        <authorList>
            <person name="Marchant D.B."/>
            <person name="Chen G."/>
            <person name="Jenkins J."/>
            <person name="Shu S."/>
            <person name="Leebens-Mack J."/>
            <person name="Grimwood J."/>
            <person name="Schmutz J."/>
            <person name="Soltis P."/>
            <person name="Soltis D."/>
            <person name="Chen Z.-H."/>
        </authorList>
    </citation>
    <scope>NUCLEOTIDE SEQUENCE</scope>
    <source>
        <strain evidence="8">Whitten #5841</strain>
        <tissue evidence="8">Leaf</tissue>
    </source>
</reference>
<name>A0A8T2U978_CERRI</name>
<evidence type="ECO:0000256" key="2">
    <source>
        <dbReference type="ARBA" id="ARBA00009374"/>
    </source>
</evidence>
<dbReference type="PANTHER" id="PTHR33059">
    <property type="entry name" value="FCS-LIKE ZINC FINGER 5"/>
    <property type="match status" value="1"/>
</dbReference>
<dbReference type="EMBL" id="CM035413">
    <property type="protein sequence ID" value="KAH7431922.1"/>
    <property type="molecule type" value="Genomic_DNA"/>
</dbReference>
<comment type="caution">
    <text evidence="8">The sequence shown here is derived from an EMBL/GenBank/DDBJ whole genome shotgun (WGS) entry which is preliminary data.</text>
</comment>
<dbReference type="Pfam" id="PF04570">
    <property type="entry name" value="zf-FLZ"/>
    <property type="match status" value="1"/>
</dbReference>